<gene>
    <name evidence="1" type="ORF">BH720_019135</name>
</gene>
<evidence type="ECO:0000313" key="1">
    <source>
        <dbReference type="EMBL" id="XPM62027.1"/>
    </source>
</evidence>
<name>A0ACD5GMU7_9CYAN</name>
<dbReference type="EC" id="2.7.13.3" evidence="1"/>
<proteinExistence type="predicted"/>
<keyword evidence="2" id="KW-1185">Reference proteome</keyword>
<keyword evidence="1" id="KW-0418">Kinase</keyword>
<keyword evidence="1" id="KW-0808">Transferase</keyword>
<evidence type="ECO:0000313" key="2">
    <source>
        <dbReference type="Proteomes" id="UP000095472"/>
    </source>
</evidence>
<reference evidence="1 2" key="1">
    <citation type="journal article" date="2016" name="Genome Announc.">
        <title>Draft Genome Sequence of the Thermotolerant Cyanobacterium Desertifilum sp. IPPAS B-1220.</title>
        <authorList>
            <person name="Mironov K.S."/>
            <person name="Sinetova M.A."/>
            <person name="Bolatkhan K."/>
            <person name="Zayadan B.K."/>
            <person name="Ustinova V.V."/>
            <person name="Kupriyanova E.V."/>
            <person name="Skrypnik A.N."/>
            <person name="Gogoleva N.E."/>
            <person name="Gogolev Y.V."/>
            <person name="Los D.A."/>
        </authorList>
    </citation>
    <scope>NUCLEOTIDE SEQUENCE [LARGE SCALE GENOMIC DNA]</scope>
    <source>
        <strain evidence="1 2">IPPAS B-1220</strain>
    </source>
</reference>
<dbReference type="Proteomes" id="UP000095472">
    <property type="component" value="Chromosome"/>
</dbReference>
<dbReference type="EMBL" id="CP182909">
    <property type="protein sequence ID" value="XPM62027.1"/>
    <property type="molecule type" value="Genomic_DNA"/>
</dbReference>
<organism evidence="1 2">
    <name type="scientific">Desertifilum tharense IPPAS B-1220</name>
    <dbReference type="NCBI Taxonomy" id="1781255"/>
    <lineage>
        <taxon>Bacteria</taxon>
        <taxon>Bacillati</taxon>
        <taxon>Cyanobacteriota</taxon>
        <taxon>Cyanophyceae</taxon>
        <taxon>Desertifilales</taxon>
        <taxon>Desertifilaceae</taxon>
        <taxon>Desertifilum</taxon>
    </lineage>
</organism>
<accession>A0ACD5GMU7</accession>
<sequence>MKSCYASTTNSPNELISLELDIDLEVKFATVDRLKLREAIGELVRNALAALPEMGGRVGVRANLSTEGTELLIEVADNGRGAELPLVPLESEDHPGVGLQLTRAIVEQHGGHLVIDSQPGVGTYVQMQLPSEIERREIG</sequence>
<protein>
    <submittedName>
        <fullName evidence="1">Sensor histidine kinase</fullName>
        <ecNumber evidence="1">2.7.13.3</ecNumber>
    </submittedName>
</protein>